<feature type="region of interest" description="Disordered" evidence="4">
    <location>
        <begin position="1"/>
        <end position="21"/>
    </location>
</feature>
<dbReference type="PRINTS" id="PR00313">
    <property type="entry name" value="CABNDNGRPT"/>
</dbReference>
<feature type="compositionally biased region" description="Basic and acidic residues" evidence="4">
    <location>
        <begin position="409"/>
        <end position="421"/>
    </location>
</feature>
<gene>
    <name evidence="5" type="ORF">GIV68_12625</name>
</gene>
<protein>
    <submittedName>
        <fullName evidence="5">Hemolysin-like protein</fullName>
    </submittedName>
</protein>
<dbReference type="Gene3D" id="2.150.10.10">
    <property type="entry name" value="Serralysin-like metalloprotease, C-terminal"/>
    <property type="match status" value="2"/>
</dbReference>
<comment type="subcellular location">
    <subcellularLocation>
        <location evidence="1">Secreted</location>
    </subcellularLocation>
</comment>
<evidence type="ECO:0000313" key="5">
    <source>
        <dbReference type="EMBL" id="MCF5545576.1"/>
    </source>
</evidence>
<dbReference type="PANTHER" id="PTHR38340:SF1">
    <property type="entry name" value="S-LAYER PROTEIN"/>
    <property type="match status" value="1"/>
</dbReference>
<name>A0ABS9GM52_9PSED</name>
<evidence type="ECO:0000313" key="6">
    <source>
        <dbReference type="Proteomes" id="UP000814158"/>
    </source>
</evidence>
<comment type="caution">
    <text evidence="5">The sequence shown here is derived from an EMBL/GenBank/DDBJ whole genome shotgun (WGS) entry which is preliminary data.</text>
</comment>
<evidence type="ECO:0000256" key="3">
    <source>
        <dbReference type="ARBA" id="ARBA00022837"/>
    </source>
</evidence>
<dbReference type="EMBL" id="WKAT01000022">
    <property type="protein sequence ID" value="MCF5545576.1"/>
    <property type="molecule type" value="Genomic_DNA"/>
</dbReference>
<dbReference type="InterPro" id="IPR001343">
    <property type="entry name" value="Hemolysn_Ca-bd"/>
</dbReference>
<feature type="region of interest" description="Disordered" evidence="4">
    <location>
        <begin position="396"/>
        <end position="429"/>
    </location>
</feature>
<dbReference type="SUPFAM" id="SSF51120">
    <property type="entry name" value="beta-Roll"/>
    <property type="match status" value="1"/>
</dbReference>
<dbReference type="InterPro" id="IPR011049">
    <property type="entry name" value="Serralysin-like_metalloprot_C"/>
</dbReference>
<dbReference type="InterPro" id="IPR028208">
    <property type="entry name" value="Effector_pro_NleD-like"/>
</dbReference>
<evidence type="ECO:0000256" key="4">
    <source>
        <dbReference type="SAM" id="MobiDB-lite"/>
    </source>
</evidence>
<proteinExistence type="predicted"/>
<keyword evidence="3" id="KW-0106">Calcium</keyword>
<sequence length="429" mass="45736">METGNAADTLHVGNNPDGSLQVQINGKSYPFDAKGKNGEPIELHIKTNGGHDHLTISPTVNNPVTFEGGDGNDTFIAGAGRTRALGGAGDDRLWLGSGTGYAEGNDGDDLIVGGTGNTVIYGGNGKDYLYAGIGPAGKQSYVDGGSGDDHLFAGSGHSVLHGGKGDDELRGSDRTTFYTGKGRDRILNNRAGDLVYAKAGDVYDRSQGSTFVEVKPSFAGNDGFKVSGDAEFKQRVDDDFEFLRSSPNGQKILADMDKEAPKAGAKVTIQKATVANSYSFRSFELGRVPSEQFKKIDLDDPRYGRVIGNKPGSRADAGAVNYDPMDTGDERFFTPPVVNLVHEIGHAYNGATGTNLPGYTLDRSASDPAITEYIHNTEFQVVGLPGSTAQPFDFDNDPSTPPTTINPEHFTENGMHREMGRPLRKSYLV</sequence>
<dbReference type="Pfam" id="PF14891">
    <property type="entry name" value="Peptidase_M91"/>
    <property type="match status" value="1"/>
</dbReference>
<dbReference type="Pfam" id="PF00353">
    <property type="entry name" value="HemolysinCabind"/>
    <property type="match status" value="3"/>
</dbReference>
<evidence type="ECO:0000256" key="1">
    <source>
        <dbReference type="ARBA" id="ARBA00004613"/>
    </source>
</evidence>
<dbReference type="InterPro" id="IPR050557">
    <property type="entry name" value="RTX_toxin/Mannuronan_C5-epim"/>
</dbReference>
<accession>A0ABS9GM52</accession>
<keyword evidence="6" id="KW-1185">Reference proteome</keyword>
<reference evidence="5 6" key="1">
    <citation type="submission" date="2019-11" db="EMBL/GenBank/DDBJ databases">
        <title>Epiphytic Pseudomonas syringae from cherry orchards.</title>
        <authorList>
            <person name="Hulin M.T."/>
        </authorList>
    </citation>
    <scope>NUCLEOTIDE SEQUENCE [LARGE SCALE GENOMIC DNA]</scope>
    <source>
        <strain evidence="5 6">PA-3-2A</strain>
    </source>
</reference>
<dbReference type="Proteomes" id="UP000814158">
    <property type="component" value="Unassembled WGS sequence"/>
</dbReference>
<keyword evidence="2" id="KW-0964">Secreted</keyword>
<evidence type="ECO:0000256" key="2">
    <source>
        <dbReference type="ARBA" id="ARBA00022525"/>
    </source>
</evidence>
<dbReference type="PANTHER" id="PTHR38340">
    <property type="entry name" value="S-LAYER PROTEIN"/>
    <property type="match status" value="1"/>
</dbReference>
<organism evidence="5 6">
    <name type="scientific">Pseudomonas salomonii</name>
    <dbReference type="NCBI Taxonomy" id="191391"/>
    <lineage>
        <taxon>Bacteria</taxon>
        <taxon>Pseudomonadati</taxon>
        <taxon>Pseudomonadota</taxon>
        <taxon>Gammaproteobacteria</taxon>
        <taxon>Pseudomonadales</taxon>
        <taxon>Pseudomonadaceae</taxon>
        <taxon>Pseudomonas</taxon>
    </lineage>
</organism>